<dbReference type="GO" id="GO:0005524">
    <property type="term" value="F:ATP binding"/>
    <property type="evidence" value="ECO:0007669"/>
    <property type="project" value="InterPro"/>
</dbReference>
<evidence type="ECO:0000256" key="2">
    <source>
        <dbReference type="ARBA" id="ARBA00013308"/>
    </source>
</evidence>
<evidence type="ECO:0000256" key="3">
    <source>
        <dbReference type="ARBA" id="ARBA00022598"/>
    </source>
</evidence>
<protein>
    <recommendedName>
        <fullName evidence="2">DNA ligase</fullName>
    </recommendedName>
</protein>
<proteinExistence type="inferred from homology"/>
<dbReference type="RefSeq" id="YP_009553459.1">
    <property type="nucleotide sequence ID" value="NC_040789.1"/>
</dbReference>
<name>A0A2H4T2V3_9VIRU</name>
<dbReference type="InterPro" id="IPR012310">
    <property type="entry name" value="DNA_ligase_ATP-dep_cent"/>
</dbReference>
<organism evidence="5">
    <name type="scientific">Tomelloso virus</name>
    <dbReference type="NCBI Taxonomy" id="2053981"/>
    <lineage>
        <taxon>Viruses</taxon>
        <taxon>Viruses incertae sedis</taxon>
        <taxon>Naldaviricetes</taxon>
        <taxon>Lefavirales</taxon>
        <taxon>Nudiviridae</taxon>
        <taxon>Alphanudivirus</taxon>
        <taxon>Alphanudivirus alterdromelanogasteris</taxon>
    </lineage>
</organism>
<dbReference type="OrthoDB" id="10346at10239"/>
<dbReference type="KEGG" id="vg:41701400"/>
<feature type="domain" description="ATP-dependent DNA ligase family profile" evidence="4">
    <location>
        <begin position="163"/>
        <end position="280"/>
    </location>
</feature>
<sequence>MFSIKRKAPKRHVAKRMPYFRLPEDDNCPLTANERMPNIEQMQSIKPQNSPICNSVMIKTIVPNLPMLASPVEPHNITALDEYVYEEKYDGERMLAIAFDSHTIKCFTRNLKLSNIFKHPLPLKEGYTNCIFDGELIYLDDEGKILPICDTGTRSILQLQYRIFDLQMLNGENVMHLPLLKRKQLLSNCLYETEIVKLTRFTQCQNIATTMEAFDQVCADGGEGLMLKHCNSNYMPDVRKWFKLKSLHLKERRQDFDLYAYRLKKDKNGVPNILDCGYFDEGSYVHVSNVSSGIDGEKRVKLKLLSDPATGLFKNRVIVTIHADKITLGKSLRHPSLYRIRTDLSSVDISNFVI</sequence>
<dbReference type="InterPro" id="IPR050191">
    <property type="entry name" value="ATP-dep_DNA_ligase"/>
</dbReference>
<dbReference type="Gene3D" id="3.30.470.30">
    <property type="entry name" value="DNA ligase/mRNA capping enzyme"/>
    <property type="match status" value="1"/>
</dbReference>
<dbReference type="InterPro" id="IPR012340">
    <property type="entry name" value="NA-bd_OB-fold"/>
</dbReference>
<dbReference type="EMBL" id="KY457233">
    <property type="protein sequence ID" value="ATY70210.1"/>
    <property type="molecule type" value="Genomic_DNA"/>
</dbReference>
<dbReference type="GO" id="GO:0003910">
    <property type="term" value="F:DNA ligase (ATP) activity"/>
    <property type="evidence" value="ECO:0007669"/>
    <property type="project" value="InterPro"/>
</dbReference>
<comment type="similarity">
    <text evidence="1">Belongs to the ATP-dependent DNA ligase family.</text>
</comment>
<dbReference type="GO" id="GO:0006281">
    <property type="term" value="P:DNA repair"/>
    <property type="evidence" value="ECO:0007669"/>
    <property type="project" value="InterPro"/>
</dbReference>
<dbReference type="PROSITE" id="PS00697">
    <property type="entry name" value="DNA_LIGASE_A1"/>
    <property type="match status" value="1"/>
</dbReference>
<evidence type="ECO:0000256" key="1">
    <source>
        <dbReference type="ARBA" id="ARBA00007572"/>
    </source>
</evidence>
<dbReference type="PANTHER" id="PTHR45674">
    <property type="entry name" value="DNA LIGASE 1/3 FAMILY MEMBER"/>
    <property type="match status" value="1"/>
</dbReference>
<dbReference type="GO" id="GO:0006310">
    <property type="term" value="P:DNA recombination"/>
    <property type="evidence" value="ECO:0007669"/>
    <property type="project" value="InterPro"/>
</dbReference>
<evidence type="ECO:0000313" key="5">
    <source>
        <dbReference type="EMBL" id="ATY70210.1"/>
    </source>
</evidence>
<keyword evidence="6" id="KW-1185">Reference proteome</keyword>
<dbReference type="SUPFAM" id="SSF50249">
    <property type="entry name" value="Nucleic acid-binding proteins"/>
    <property type="match status" value="1"/>
</dbReference>
<dbReference type="GeneID" id="41701400"/>
<dbReference type="PROSITE" id="PS50160">
    <property type="entry name" value="DNA_LIGASE_A3"/>
    <property type="match status" value="1"/>
</dbReference>
<dbReference type="SUPFAM" id="SSF56091">
    <property type="entry name" value="DNA ligase/mRNA capping enzyme, catalytic domain"/>
    <property type="match status" value="1"/>
</dbReference>
<dbReference type="Pfam" id="PF01068">
    <property type="entry name" value="DNA_ligase_A_M"/>
    <property type="match status" value="1"/>
</dbReference>
<dbReference type="PANTHER" id="PTHR45674:SF4">
    <property type="entry name" value="DNA LIGASE 1"/>
    <property type="match status" value="1"/>
</dbReference>
<evidence type="ECO:0000313" key="6">
    <source>
        <dbReference type="Proteomes" id="UP000289333"/>
    </source>
</evidence>
<dbReference type="InterPro" id="IPR016059">
    <property type="entry name" value="DNA_ligase_ATP-dep_CS"/>
</dbReference>
<keyword evidence="3" id="KW-0436">Ligase</keyword>
<evidence type="ECO:0000259" key="4">
    <source>
        <dbReference type="PROSITE" id="PS50160"/>
    </source>
</evidence>
<reference evidence="5" key="1">
    <citation type="journal article" date="2021" name="Virus">
        <title>The discovery, distribution and diversity of DNA viruses associated with Drosophila melanogaster in Europe.</title>
        <authorList>
            <person name="Wallace M.A."/>
            <person name="Coffman K.A."/>
            <person name="Gilbert C."/>
            <person name="Ravindran S."/>
            <person name="Albery G.F."/>
            <person name="Abbott J."/>
            <person name="Argyridou E."/>
            <person name="Bellosta P."/>
            <person name="Betancourt A.J."/>
            <person name="Colinet H."/>
            <person name="Eric K."/>
            <person name="Glaser-Schmitt A."/>
            <person name="Grath S."/>
            <person name="Jelic M."/>
            <person name="Kankare M."/>
            <person name="Kozeretska I."/>
            <person name="Loeschcke V."/>
            <person name="Montchamp-Moreau C."/>
            <person name="Ometto L."/>
            <person name="Onder B.S."/>
            <person name="Orengo D.J."/>
            <person name="Parsch J."/>
            <person name="Pascual M."/>
            <person name="Patenkovic A."/>
            <person name="Puerma E."/>
            <person name="Ritchie M.G."/>
            <person name="Rota-Stabelli O."/>
            <person name="Schou M.F."/>
            <person name="Serga S.V."/>
            <person name="Stamenkovic-Radak M."/>
            <person name="Tanaskovic M."/>
            <person name="Veselinovic M.S."/>
            <person name="Vieira J."/>
            <person name="Vieira C.P."/>
            <person name="Kapun M."/>
            <person name="Flatt T."/>
            <person name="Gonzalez J."/>
            <person name="Staubach F."/>
            <person name="Obbard D.J."/>
        </authorList>
    </citation>
    <scope>NUCLEOTIDE SEQUENCE</scope>
    <source>
        <strain evidence="5">DrosEU28 Tomelloso 2015</strain>
    </source>
</reference>
<dbReference type="Proteomes" id="UP000289333">
    <property type="component" value="Segment"/>
</dbReference>
<accession>A0A2H4T2V3</accession>